<dbReference type="OrthoDB" id="1750330at2"/>
<reference evidence="1 2" key="1">
    <citation type="submission" date="2016-10" db="EMBL/GenBank/DDBJ databases">
        <authorList>
            <person name="de Groot N.N."/>
        </authorList>
    </citation>
    <scope>NUCLEOTIDE SEQUENCE [LARGE SCALE GENOMIC DNA]</scope>
    <source>
        <strain evidence="1 2">DSM 18978</strain>
    </source>
</reference>
<evidence type="ECO:0008006" key="3">
    <source>
        <dbReference type="Google" id="ProtNLM"/>
    </source>
</evidence>
<evidence type="ECO:0000313" key="1">
    <source>
        <dbReference type="EMBL" id="SCY16549.1"/>
    </source>
</evidence>
<evidence type="ECO:0000313" key="2">
    <source>
        <dbReference type="Proteomes" id="UP000198636"/>
    </source>
</evidence>
<dbReference type="GO" id="GO:0042834">
    <property type="term" value="F:peptidoglycan binding"/>
    <property type="evidence" value="ECO:0007669"/>
    <property type="project" value="InterPro"/>
</dbReference>
<dbReference type="EMBL" id="FMUS01000004">
    <property type="protein sequence ID" value="SCY16549.1"/>
    <property type="molecule type" value="Genomic_DNA"/>
</dbReference>
<dbReference type="AlphaFoldDB" id="A0A1G5DP61"/>
<dbReference type="STRING" id="1120976.SAMN03080606_00971"/>
<accession>A0A1G5DP61</accession>
<gene>
    <name evidence="1" type="ORF">SAMN03080606_00971</name>
</gene>
<dbReference type="RefSeq" id="WP_091540621.1">
    <property type="nucleotide sequence ID" value="NZ_FMUS01000004.1"/>
</dbReference>
<sequence length="295" mass="35115">MKKSRLKMNRRRRKSNIVLVFIFCIILPIMAIYIGLRVTEKWVSPALNMEFEDDDYSIDLEDILVDDNDEDEVKNVDNDDVEDVEMLVGEINSMSIFTIQVASLSDKDNIENLINNLNQQRLSYLVYQIEDSFKVYTHGFTRRPYVEEKLSEVREVFEDAYINEIHFPIKEIKFEKNNYEKLYKGTIENLNDLIDIMEKQSEAWYNNYEKEGDMDIYVELLKKQQSTLDNLSTDINENLLPQSFPSKNNVEKMIHYQRSNINRSLEIIEEDDQENLYRLHSLYLDSLFRIVEVIK</sequence>
<proteinExistence type="predicted"/>
<keyword evidence="2" id="KW-1185">Reference proteome</keyword>
<protein>
    <recommendedName>
        <fullName evidence="3">SPOR domain-containing protein</fullName>
    </recommendedName>
</protein>
<dbReference type="InterPro" id="IPR036680">
    <property type="entry name" value="SPOR-like_sf"/>
</dbReference>
<name>A0A1G5DP61_9FIRM</name>
<dbReference type="Proteomes" id="UP000198636">
    <property type="component" value="Unassembled WGS sequence"/>
</dbReference>
<dbReference type="SUPFAM" id="SSF110997">
    <property type="entry name" value="Sporulation related repeat"/>
    <property type="match status" value="1"/>
</dbReference>
<organism evidence="1 2">
    <name type="scientific">Alkaliphilus peptidifermentans DSM 18978</name>
    <dbReference type="NCBI Taxonomy" id="1120976"/>
    <lineage>
        <taxon>Bacteria</taxon>
        <taxon>Bacillati</taxon>
        <taxon>Bacillota</taxon>
        <taxon>Clostridia</taxon>
        <taxon>Peptostreptococcales</taxon>
        <taxon>Natronincolaceae</taxon>
        <taxon>Alkaliphilus</taxon>
    </lineage>
</organism>